<comment type="subcellular location">
    <subcellularLocation>
        <location evidence="1 10">Cytoplasm</location>
    </subcellularLocation>
</comment>
<dbReference type="InterPro" id="IPR003594">
    <property type="entry name" value="HATPase_dom"/>
</dbReference>
<dbReference type="NCBIfam" id="NF003555">
    <property type="entry name" value="PRK05218.1"/>
    <property type="match status" value="1"/>
</dbReference>
<dbReference type="Pfam" id="PF00183">
    <property type="entry name" value="HSP90"/>
    <property type="match status" value="1"/>
</dbReference>
<evidence type="ECO:0000256" key="4">
    <source>
        <dbReference type="ARBA" id="ARBA00022741"/>
    </source>
</evidence>
<dbReference type="FunFam" id="3.30.230.80:FF:000002">
    <property type="entry name" value="Molecular chaperone HtpG"/>
    <property type="match status" value="1"/>
</dbReference>
<feature type="binding site" evidence="11">
    <location>
        <position position="337"/>
    </location>
    <ligand>
        <name>ATP</name>
        <dbReference type="ChEBI" id="CHEBI:30616"/>
    </ligand>
</feature>
<evidence type="ECO:0000256" key="11">
    <source>
        <dbReference type="PIRSR" id="PIRSR002583-1"/>
    </source>
</evidence>
<dbReference type="FunFam" id="3.30.565.10:FF:000009">
    <property type="entry name" value="Molecular chaperone HtpG"/>
    <property type="match status" value="1"/>
</dbReference>
<gene>
    <name evidence="10" type="primary">htpG</name>
    <name evidence="13" type="ordered locus">AciX8_3223</name>
</gene>
<dbReference type="SMART" id="SM00387">
    <property type="entry name" value="HATPase_c"/>
    <property type="match status" value="1"/>
</dbReference>
<feature type="region of interest" description="C" evidence="10">
    <location>
        <begin position="547"/>
        <end position="621"/>
    </location>
</feature>
<dbReference type="InterPro" id="IPR020575">
    <property type="entry name" value="Hsp90_N"/>
</dbReference>
<evidence type="ECO:0000256" key="7">
    <source>
        <dbReference type="ARBA" id="ARBA00023186"/>
    </source>
</evidence>
<feature type="binding site" evidence="11">
    <location>
        <begin position="119"/>
        <end position="124"/>
    </location>
    <ligand>
        <name>ATP</name>
        <dbReference type="ChEBI" id="CHEBI:30616"/>
    </ligand>
</feature>
<feature type="binding site" evidence="11">
    <location>
        <position position="77"/>
    </location>
    <ligand>
        <name>ATP</name>
        <dbReference type="ChEBI" id="CHEBI:30616"/>
    </ligand>
</feature>
<dbReference type="Gene3D" id="1.20.120.790">
    <property type="entry name" value="Heat shock protein 90, C-terminal domain"/>
    <property type="match status" value="1"/>
</dbReference>
<evidence type="ECO:0000256" key="8">
    <source>
        <dbReference type="ARBA" id="ARBA00058590"/>
    </source>
</evidence>
<keyword evidence="7 10" id="KW-0143">Chaperone</keyword>
<feature type="binding site" evidence="11">
    <location>
        <position position="82"/>
    </location>
    <ligand>
        <name>ATP</name>
        <dbReference type="ChEBI" id="CHEBI:30616"/>
    </ligand>
</feature>
<dbReference type="InterPro" id="IPR036890">
    <property type="entry name" value="HATPase_C_sf"/>
</dbReference>
<comment type="caution">
    <text evidence="10">Lacks conserved residue(s) required for the propagation of feature annotation.</text>
</comment>
<keyword evidence="6 10" id="KW-0346">Stress response</keyword>
<dbReference type="Proteomes" id="UP000007113">
    <property type="component" value="Chromosome"/>
</dbReference>
<accession>G8NTW8</accession>
<feature type="region of interest" description="A; substrate-binding" evidence="10">
    <location>
        <begin position="1"/>
        <end position="337"/>
    </location>
</feature>
<dbReference type="SUPFAM" id="SSF110942">
    <property type="entry name" value="HSP90 C-terminal domain"/>
    <property type="match status" value="1"/>
</dbReference>
<evidence type="ECO:0000256" key="5">
    <source>
        <dbReference type="ARBA" id="ARBA00022840"/>
    </source>
</evidence>
<comment type="subunit">
    <text evidence="10">Homodimer.</text>
</comment>
<dbReference type="Pfam" id="PF13589">
    <property type="entry name" value="HATPase_c_3"/>
    <property type="match status" value="1"/>
</dbReference>
<evidence type="ECO:0000313" key="14">
    <source>
        <dbReference type="Proteomes" id="UP000007113"/>
    </source>
</evidence>
<evidence type="ECO:0000256" key="6">
    <source>
        <dbReference type="ARBA" id="ARBA00023016"/>
    </source>
</evidence>
<keyword evidence="14" id="KW-1185">Reference proteome</keyword>
<dbReference type="Gene3D" id="3.30.565.10">
    <property type="entry name" value="Histidine kinase-like ATPase, C-terminal domain"/>
    <property type="match status" value="1"/>
</dbReference>
<evidence type="ECO:0000313" key="13">
    <source>
        <dbReference type="EMBL" id="AEU37524.1"/>
    </source>
</evidence>
<dbReference type="InterPro" id="IPR001404">
    <property type="entry name" value="Hsp90_fam"/>
</dbReference>
<dbReference type="eggNOG" id="COG0326">
    <property type="taxonomic scope" value="Bacteria"/>
</dbReference>
<evidence type="ECO:0000256" key="2">
    <source>
        <dbReference type="ARBA" id="ARBA00008239"/>
    </source>
</evidence>
<feature type="domain" description="Histidine kinase/HSP90-like ATPase" evidence="12">
    <location>
        <begin position="24"/>
        <end position="179"/>
    </location>
</feature>
<comment type="similarity">
    <text evidence="2 10">Belongs to the heat shock protein 90 family.</text>
</comment>
<dbReference type="HOGENOM" id="CLU_006684_3_0_0"/>
<dbReference type="GO" id="GO:0016887">
    <property type="term" value="F:ATP hydrolysis activity"/>
    <property type="evidence" value="ECO:0007669"/>
    <property type="project" value="InterPro"/>
</dbReference>
<dbReference type="RefSeq" id="WP_014266399.1">
    <property type="nucleotide sequence ID" value="NC_016631.1"/>
</dbReference>
<dbReference type="CDD" id="cd16927">
    <property type="entry name" value="HATPase_Hsp90-like"/>
    <property type="match status" value="1"/>
</dbReference>
<dbReference type="GO" id="GO:0005524">
    <property type="term" value="F:ATP binding"/>
    <property type="evidence" value="ECO:0007669"/>
    <property type="project" value="UniProtKB-UniRule"/>
</dbReference>
<dbReference type="KEGG" id="gma:AciX8_3223"/>
<protein>
    <recommendedName>
        <fullName evidence="9 10">Chaperone protein HtpG</fullName>
    </recommendedName>
    <alternativeName>
        <fullName evidence="10">Heat shock protein HtpG</fullName>
    </alternativeName>
    <alternativeName>
        <fullName evidence="10">High temperature protein G</fullName>
    </alternativeName>
</protein>
<dbReference type="PANTHER" id="PTHR11528">
    <property type="entry name" value="HEAT SHOCK PROTEIN 90 FAMILY MEMBER"/>
    <property type="match status" value="1"/>
</dbReference>
<comment type="function">
    <text evidence="8 10">Molecular chaperone. Has ATPase activity.</text>
</comment>
<dbReference type="InterPro" id="IPR020568">
    <property type="entry name" value="Ribosomal_Su5_D2-typ_SF"/>
</dbReference>
<evidence type="ECO:0000256" key="10">
    <source>
        <dbReference type="HAMAP-Rule" id="MF_00505"/>
    </source>
</evidence>
<proteinExistence type="inferred from homology"/>
<dbReference type="EMBL" id="CP003130">
    <property type="protein sequence ID" value="AEU37524.1"/>
    <property type="molecule type" value="Genomic_DNA"/>
</dbReference>
<dbReference type="OrthoDB" id="9802640at2"/>
<dbReference type="GO" id="GO:0005737">
    <property type="term" value="C:cytoplasm"/>
    <property type="evidence" value="ECO:0007669"/>
    <property type="project" value="UniProtKB-SubCell"/>
</dbReference>
<dbReference type="STRING" id="682795.AciX8_3223"/>
<evidence type="ECO:0000256" key="3">
    <source>
        <dbReference type="ARBA" id="ARBA00022490"/>
    </source>
</evidence>
<dbReference type="GO" id="GO:0140662">
    <property type="term" value="F:ATP-dependent protein folding chaperone"/>
    <property type="evidence" value="ECO:0007669"/>
    <property type="project" value="InterPro"/>
</dbReference>
<evidence type="ECO:0000256" key="1">
    <source>
        <dbReference type="ARBA" id="ARBA00004496"/>
    </source>
</evidence>
<organism evidence="13 14">
    <name type="scientific">Granulicella mallensis (strain ATCC BAA-1857 / DSM 23137 / MP5ACTX8)</name>
    <dbReference type="NCBI Taxonomy" id="682795"/>
    <lineage>
        <taxon>Bacteria</taxon>
        <taxon>Pseudomonadati</taxon>
        <taxon>Acidobacteriota</taxon>
        <taxon>Terriglobia</taxon>
        <taxon>Terriglobales</taxon>
        <taxon>Acidobacteriaceae</taxon>
        <taxon>Granulicella</taxon>
    </lineage>
</organism>
<dbReference type="Gene3D" id="3.40.50.11260">
    <property type="match status" value="1"/>
</dbReference>
<keyword evidence="4 10" id="KW-0547">Nucleotide-binding</keyword>
<evidence type="ECO:0000256" key="9">
    <source>
        <dbReference type="ARBA" id="ARBA00070675"/>
    </source>
</evidence>
<dbReference type="InterPro" id="IPR037196">
    <property type="entry name" value="HSP90_C"/>
</dbReference>
<evidence type="ECO:0000259" key="12">
    <source>
        <dbReference type="SMART" id="SM00387"/>
    </source>
</evidence>
<dbReference type="PIRSF" id="PIRSF002583">
    <property type="entry name" value="Hsp90"/>
    <property type="match status" value="1"/>
</dbReference>
<dbReference type="GO" id="GO:0051082">
    <property type="term" value="F:unfolded protein binding"/>
    <property type="evidence" value="ECO:0007669"/>
    <property type="project" value="UniProtKB-UniRule"/>
</dbReference>
<dbReference type="SUPFAM" id="SSF55874">
    <property type="entry name" value="ATPase domain of HSP90 chaperone/DNA topoisomerase II/histidine kinase"/>
    <property type="match status" value="1"/>
</dbReference>
<keyword evidence="5 10" id="KW-0067">ATP-binding</keyword>
<sequence length="621" mass="70394">MSKREFQTEVSQLLQLIIHSLYSHPEIFLRELISNSSDALDKLRHLTLTDDAFKGLAFDPRIDLELDEANKTLTIADTGIGMNEEDLVAHLGTIARSGTKNFLSQLSGDAKRDSNLIGQFGVGFYSAFMVADRVEVVSRKAGEELAWRWTSDGKTGFDIEPAERLVAGTTVTLHFNEEGEQYANSWRLQEVVKKYSNHIAFPIFLTYDKSEWNDAEKKSEKTHTTEQVNAASALWRRPKNELTETDYKELYKSISGDWEDPLFWFHTKAEGSLDYTTLFYIPAKAPLDLYQAEYKTGVKLYVKRVFIMDDAKELLPSYLRFVRGIIDSEDLPLNVSREILQQNRVLTSIRTASVKKILSELKNIAANQPEQYLKFIAEYNRPLKEGLYSDFANRETLLDLIRFKSTKVEGLTSLADVKSRMKEGQKSLYYITGGAESLLRTSPLLEIYKKKDLEVLILDDDIDEIVFSGVEKYGDIDLKAVNKASTSEDLQDEAEPDKAETLKPLLDKLKATLGDRVKEVRASVRLADSPSCIVSDEAEPSMKMQQMLRAMGQKDIPALKPTLEINPDHEIVKKLLARPDDVTTEDAAWLLFDQALLMEGVPLPDPALFVQRLNRILNLSI</sequence>
<feature type="binding site" evidence="11">
    <location>
        <position position="31"/>
    </location>
    <ligand>
        <name>ATP</name>
        <dbReference type="ChEBI" id="CHEBI:30616"/>
    </ligand>
</feature>
<feature type="binding site" evidence="11">
    <location>
        <position position="35"/>
    </location>
    <ligand>
        <name>ATP</name>
        <dbReference type="ChEBI" id="CHEBI:30616"/>
    </ligand>
</feature>
<reference evidence="13 14" key="1">
    <citation type="submission" date="2011-11" db="EMBL/GenBank/DDBJ databases">
        <title>Complete sequence of Granulicella mallensis MP5ACTX8.</title>
        <authorList>
            <consortium name="US DOE Joint Genome Institute"/>
            <person name="Lucas S."/>
            <person name="Copeland A."/>
            <person name="Lapidus A."/>
            <person name="Cheng J.-F."/>
            <person name="Goodwin L."/>
            <person name="Pitluck S."/>
            <person name="Peters L."/>
            <person name="Lu M."/>
            <person name="Detter J.C."/>
            <person name="Han C."/>
            <person name="Tapia R."/>
            <person name="Land M."/>
            <person name="Hauser L."/>
            <person name="Kyrpides N."/>
            <person name="Ivanova N."/>
            <person name="Mikhailova N."/>
            <person name="Pagani I."/>
            <person name="Rawat S."/>
            <person name="Mannisto M."/>
            <person name="Haggblom M."/>
            <person name="Woyke T."/>
        </authorList>
    </citation>
    <scope>NUCLEOTIDE SEQUENCE [LARGE SCALE GENOMIC DNA]</scope>
    <source>
        <strain evidence="14">ATCC BAA-1857 / DSM 23137 / MP5ACTX8</strain>
    </source>
</reference>
<dbReference type="Gene3D" id="3.30.230.80">
    <property type="match status" value="1"/>
</dbReference>
<dbReference type="AlphaFoldDB" id="G8NTW8"/>
<feature type="binding site" evidence="11">
    <location>
        <position position="169"/>
    </location>
    <ligand>
        <name>ATP</name>
        <dbReference type="ChEBI" id="CHEBI:30616"/>
    </ligand>
</feature>
<dbReference type="HAMAP" id="MF_00505">
    <property type="entry name" value="HSP90"/>
    <property type="match status" value="1"/>
</dbReference>
<keyword evidence="3 10" id="KW-0963">Cytoplasm</keyword>
<dbReference type="SUPFAM" id="SSF54211">
    <property type="entry name" value="Ribosomal protein S5 domain 2-like"/>
    <property type="match status" value="1"/>
</dbReference>
<feature type="binding site" evidence="11">
    <location>
        <begin position="97"/>
        <end position="98"/>
    </location>
    <ligand>
        <name>ATP</name>
        <dbReference type="ChEBI" id="CHEBI:30616"/>
    </ligand>
</feature>
<name>G8NTW8_GRAMM</name>
<dbReference type="PRINTS" id="PR00775">
    <property type="entry name" value="HEATSHOCK90"/>
</dbReference>